<evidence type="ECO:0000259" key="4">
    <source>
        <dbReference type="PROSITE" id="PS50222"/>
    </source>
</evidence>
<dbReference type="InterPro" id="IPR011992">
    <property type="entry name" value="EF-hand-dom_pair"/>
</dbReference>
<feature type="domain" description="EF-hand" evidence="4">
    <location>
        <begin position="576"/>
        <end position="611"/>
    </location>
</feature>
<dbReference type="Pfam" id="PF13499">
    <property type="entry name" value="EF-hand_7"/>
    <property type="match status" value="2"/>
</dbReference>
<evidence type="ECO:0000313" key="5">
    <source>
        <dbReference type="Proteomes" id="UP000095280"/>
    </source>
</evidence>
<dbReference type="InterPro" id="IPR002048">
    <property type="entry name" value="EF_hand_dom"/>
</dbReference>
<dbReference type="WBParaSite" id="maker-uti_cns_0015626-snap-gene-0.3-mRNA-1">
    <property type="protein sequence ID" value="maker-uti_cns_0015626-snap-gene-0.3-mRNA-1"/>
    <property type="gene ID" value="maker-uti_cns_0015626-snap-gene-0.3"/>
</dbReference>
<proteinExistence type="predicted"/>
<dbReference type="PANTHER" id="PTHR23048">
    <property type="entry name" value="MYOSIN LIGHT CHAIN 1, 3"/>
    <property type="match status" value="1"/>
</dbReference>
<keyword evidence="1" id="KW-0677">Repeat</keyword>
<dbReference type="GO" id="GO:0005509">
    <property type="term" value="F:calcium ion binding"/>
    <property type="evidence" value="ECO:0007669"/>
    <property type="project" value="InterPro"/>
</dbReference>
<dbReference type="SUPFAM" id="SSF47473">
    <property type="entry name" value="EF-hand"/>
    <property type="match status" value="1"/>
</dbReference>
<feature type="region of interest" description="Disordered" evidence="3">
    <location>
        <begin position="387"/>
        <end position="427"/>
    </location>
</feature>
<protein>
    <submittedName>
        <fullName evidence="6">DUF4149 domain-containing protein</fullName>
    </submittedName>
</protein>
<feature type="compositionally biased region" description="Basic and acidic residues" evidence="3">
    <location>
        <begin position="691"/>
        <end position="708"/>
    </location>
</feature>
<keyword evidence="2" id="KW-0106">Calcium</keyword>
<feature type="domain" description="EF-hand" evidence="4">
    <location>
        <begin position="614"/>
        <end position="649"/>
    </location>
</feature>
<dbReference type="Proteomes" id="UP000095280">
    <property type="component" value="Unplaced"/>
</dbReference>
<dbReference type="AlphaFoldDB" id="A0A1I8IS54"/>
<dbReference type="InterPro" id="IPR018247">
    <property type="entry name" value="EF_Hand_1_Ca_BS"/>
</dbReference>
<sequence>HELDRLSKPLCPSVVVDVPAVRGVHRLADARVTRGRLRRRRSDPPHAVGVAQLGAVGPAVLVGIGAAKSLGPGLAPKSIPKGFRMPAPSLLLWPTPGQVPPGMRPSVGTVDKSILVICGCGLAASIVAISRLSTWPIVMEEDHSGEADFTKTKAAFIIGLMASAASLGIGIVRMRLDSCAGSKTLRMMFVSSLLASFLCLLVTVAVWGDFINHGERNALHRNVLPWSYWVAVAAAVLQFLAFLLYIIRSDFKDSPGAAAAGGAATATLAGAGGSRQLQSFTADAHDDNAEAGGRSLMTALDVAGLVAENTAVYTVWLEERGRAAMVELASVQQFLQSRHDVVDEVSFVCKDAKRFDQLLRVGFEVGHHRGPPGGWVLVQVDPVERRGPASAAGDRLSLANEGQRDSEPGGPSSHQRQQNRRPSYGAPMLRKPAKVRLSYNKLLMSFFLYLRARVEGEIQELARLRNTSPSRRSPWSRSSCPLAAVCATQARTLDNWLHKTRIIGGAGVRDGHSEVWRAAVSAVPEQYYAALQEAGVSVEEASKHYLVFKMFDKDNSDTMDAGELFACLQVMGQAPKSKEEVEKLLKLYDKDASGSMNFVEFSQLMGQVCKPPQAVRDDLMASFQKLDKDNSGYIERDELHDAIFGSGNSALTEKEFDKLMREADANGDGKIDYSEFLSTLMTDITKMIETKKQKVHDKGSGGGDGDKKKGGHGHKQRSHSRGSRGSRSRSSSRGTPVLMAFMQFGWHFLLFTRQRQPPEVSPWPPGPQRGPRVAQQISVRHTEHISQFAAFALGEKNTWHLGHFLASPDCSMSCTIR</sequence>
<feature type="domain" description="EF-hand" evidence="4">
    <location>
        <begin position="539"/>
        <end position="574"/>
    </location>
</feature>
<dbReference type="InterPro" id="IPR050230">
    <property type="entry name" value="CALM/Myosin/TropC-like"/>
</dbReference>
<dbReference type="GO" id="GO:0016460">
    <property type="term" value="C:myosin II complex"/>
    <property type="evidence" value="ECO:0007669"/>
    <property type="project" value="TreeGrafter"/>
</dbReference>
<feature type="compositionally biased region" description="Basic residues" evidence="3">
    <location>
        <begin position="709"/>
        <end position="727"/>
    </location>
</feature>
<accession>A0A1I8IS54</accession>
<reference evidence="6" key="1">
    <citation type="submission" date="2016-11" db="UniProtKB">
        <authorList>
            <consortium name="WormBaseParasite"/>
        </authorList>
    </citation>
    <scope>IDENTIFICATION</scope>
</reference>
<dbReference type="PROSITE" id="PS00018">
    <property type="entry name" value="EF_HAND_1"/>
    <property type="match status" value="4"/>
</dbReference>
<name>A0A1I8IS54_9PLAT</name>
<dbReference type="Gene3D" id="1.10.238.10">
    <property type="entry name" value="EF-hand"/>
    <property type="match status" value="1"/>
</dbReference>
<organism evidence="5 6">
    <name type="scientific">Macrostomum lignano</name>
    <dbReference type="NCBI Taxonomy" id="282301"/>
    <lineage>
        <taxon>Eukaryota</taxon>
        <taxon>Metazoa</taxon>
        <taxon>Spiralia</taxon>
        <taxon>Lophotrochozoa</taxon>
        <taxon>Platyhelminthes</taxon>
        <taxon>Rhabditophora</taxon>
        <taxon>Macrostomorpha</taxon>
        <taxon>Macrostomida</taxon>
        <taxon>Macrostomidae</taxon>
        <taxon>Macrostomum</taxon>
    </lineage>
</organism>
<dbReference type="PANTHER" id="PTHR23048:SF0">
    <property type="entry name" value="CALMODULIN LIKE 3"/>
    <property type="match status" value="1"/>
</dbReference>
<dbReference type="SMART" id="SM00054">
    <property type="entry name" value="EFh"/>
    <property type="match status" value="4"/>
</dbReference>
<dbReference type="PROSITE" id="PS50222">
    <property type="entry name" value="EF_HAND_2"/>
    <property type="match status" value="4"/>
</dbReference>
<feature type="domain" description="EF-hand" evidence="4">
    <location>
        <begin position="651"/>
        <end position="686"/>
    </location>
</feature>
<keyword evidence="5" id="KW-1185">Reference proteome</keyword>
<evidence type="ECO:0000313" key="6">
    <source>
        <dbReference type="WBParaSite" id="maker-uti_cns_0015626-snap-gene-0.3-mRNA-1"/>
    </source>
</evidence>
<evidence type="ECO:0000256" key="1">
    <source>
        <dbReference type="ARBA" id="ARBA00022737"/>
    </source>
</evidence>
<feature type="region of interest" description="Disordered" evidence="3">
    <location>
        <begin position="691"/>
        <end position="734"/>
    </location>
</feature>
<evidence type="ECO:0000256" key="2">
    <source>
        <dbReference type="ARBA" id="ARBA00022837"/>
    </source>
</evidence>
<evidence type="ECO:0000256" key="3">
    <source>
        <dbReference type="SAM" id="MobiDB-lite"/>
    </source>
</evidence>
<dbReference type="FunFam" id="1.10.238.10:FF:000001">
    <property type="entry name" value="Calmodulin 1"/>
    <property type="match status" value="1"/>
</dbReference>